<keyword evidence="3" id="KW-1185">Reference proteome</keyword>
<evidence type="ECO:0000313" key="3">
    <source>
        <dbReference type="Proteomes" id="UP000234254"/>
    </source>
</evidence>
<organism evidence="2 3">
    <name type="scientific">Aspergillus campestris (strain IBT 28561)</name>
    <dbReference type="NCBI Taxonomy" id="1392248"/>
    <lineage>
        <taxon>Eukaryota</taxon>
        <taxon>Fungi</taxon>
        <taxon>Dikarya</taxon>
        <taxon>Ascomycota</taxon>
        <taxon>Pezizomycotina</taxon>
        <taxon>Eurotiomycetes</taxon>
        <taxon>Eurotiomycetidae</taxon>
        <taxon>Eurotiales</taxon>
        <taxon>Aspergillaceae</taxon>
        <taxon>Aspergillus</taxon>
        <taxon>Aspergillus subgen. Circumdati</taxon>
    </lineage>
</organism>
<dbReference type="Proteomes" id="UP000234254">
    <property type="component" value="Unassembled WGS sequence"/>
</dbReference>
<dbReference type="VEuPathDB" id="FungiDB:P168DRAFT_70794"/>
<feature type="transmembrane region" description="Helical" evidence="1">
    <location>
        <begin position="80"/>
        <end position="96"/>
    </location>
</feature>
<gene>
    <name evidence="2" type="ORF">P168DRAFT_70794</name>
</gene>
<sequence length="153" mass="18080">MRRHGRILGRWIGTQIDRGSVLGGRRLSRFPLAKRWCSDRVFRVGASQIPTFKACIVSHQGIRRVLQGLNRQWSRDRSRNAASFFFFLLFLFFRFLRVQRMKRSRLQNPTKETTYQQYKTKAALKLAFAEEKRRQGDTLLWRGANQGCVKTRT</sequence>
<comment type="caution">
    <text evidence="2">The sequence shown here is derived from an EMBL/GenBank/DDBJ whole genome shotgun (WGS) entry which is preliminary data.</text>
</comment>
<dbReference type="GeneID" id="36549648"/>
<name>A0A2I1CSN8_ASPC2</name>
<keyword evidence="1" id="KW-0472">Membrane</keyword>
<proteinExistence type="predicted"/>
<reference evidence="2" key="1">
    <citation type="submission" date="2016-12" db="EMBL/GenBank/DDBJ databases">
        <title>The genomes of Aspergillus section Nigri reveals drivers in fungal speciation.</title>
        <authorList>
            <consortium name="DOE Joint Genome Institute"/>
            <person name="Vesth T.C."/>
            <person name="Nybo J."/>
            <person name="Theobald S."/>
            <person name="Brandl J."/>
            <person name="Frisvad J.C."/>
            <person name="Nielsen K.F."/>
            <person name="Lyhne E.K."/>
            <person name="Kogle M.E."/>
            <person name="Kuo A."/>
            <person name="Riley R."/>
            <person name="Clum A."/>
            <person name="Nolan M."/>
            <person name="Lipzen A."/>
            <person name="Salamov A."/>
            <person name="Henrissat B."/>
            <person name="Wiebenga A."/>
            <person name="De vries R.P."/>
            <person name="Grigoriev I.V."/>
            <person name="Mortensen U.H."/>
            <person name="Andersen M.R."/>
            <person name="Baker S.E."/>
        </authorList>
    </citation>
    <scope>NUCLEOTIDE SEQUENCE</scope>
    <source>
        <strain evidence="2">IBT 28561</strain>
    </source>
</reference>
<keyword evidence="1" id="KW-1133">Transmembrane helix</keyword>
<accession>A0A2I1CSN8</accession>
<dbReference type="AlphaFoldDB" id="A0A2I1CSN8"/>
<evidence type="ECO:0000256" key="1">
    <source>
        <dbReference type="SAM" id="Phobius"/>
    </source>
</evidence>
<protein>
    <submittedName>
        <fullName evidence="2">Uncharacterized protein</fullName>
    </submittedName>
</protein>
<dbReference type="RefSeq" id="XP_024689228.1">
    <property type="nucleotide sequence ID" value="XM_024842119.1"/>
</dbReference>
<dbReference type="EMBL" id="MSFM01000014">
    <property type="protein sequence ID" value="PKY00634.1"/>
    <property type="molecule type" value="Genomic_DNA"/>
</dbReference>
<keyword evidence="1" id="KW-0812">Transmembrane</keyword>
<evidence type="ECO:0000313" key="2">
    <source>
        <dbReference type="EMBL" id="PKY00634.1"/>
    </source>
</evidence>